<evidence type="ECO:0000256" key="3">
    <source>
        <dbReference type="ARBA" id="ARBA00022519"/>
    </source>
</evidence>
<feature type="binding site" evidence="6">
    <location>
        <position position="94"/>
    </location>
    <ligand>
        <name>Mg(2+)</name>
        <dbReference type="ChEBI" id="CHEBI:18420"/>
        <label>1</label>
    </ligand>
</feature>
<name>A0ABS7EZV7_9PROT</name>
<dbReference type="Gene3D" id="3.30.540.10">
    <property type="entry name" value="Fructose-1,6-Bisphosphatase, subunit A, domain 1"/>
    <property type="match status" value="1"/>
</dbReference>
<keyword evidence="6" id="KW-0479">Metal-binding</keyword>
<dbReference type="Pfam" id="PF00459">
    <property type="entry name" value="Inositol_P"/>
    <property type="match status" value="1"/>
</dbReference>
<evidence type="ECO:0000256" key="1">
    <source>
        <dbReference type="ARBA" id="ARBA00005289"/>
    </source>
</evidence>
<dbReference type="PANTHER" id="PTHR43028">
    <property type="entry name" value="3'(2'),5'-BISPHOSPHATE NUCLEOTIDASE 1"/>
    <property type="match status" value="1"/>
</dbReference>
<feature type="binding site" evidence="6">
    <location>
        <position position="72"/>
    </location>
    <ligand>
        <name>substrate</name>
    </ligand>
</feature>
<dbReference type="PROSITE" id="PS00630">
    <property type="entry name" value="IMP_2"/>
    <property type="match status" value="1"/>
</dbReference>
<dbReference type="SUPFAM" id="SSF56655">
    <property type="entry name" value="Carbohydrate phosphatase"/>
    <property type="match status" value="1"/>
</dbReference>
<feature type="binding site" evidence="6">
    <location>
        <position position="96"/>
    </location>
    <ligand>
        <name>Mg(2+)</name>
        <dbReference type="ChEBI" id="CHEBI:18420"/>
        <label>1</label>
    </ligand>
</feature>
<comment type="function">
    <text evidence="6">Converts adenosine-3',5'-bisphosphate (PAP) to AMP.</text>
</comment>
<evidence type="ECO:0000256" key="6">
    <source>
        <dbReference type="HAMAP-Rule" id="MF_02095"/>
    </source>
</evidence>
<dbReference type="EC" id="3.1.3.7" evidence="6"/>
<evidence type="ECO:0000256" key="2">
    <source>
        <dbReference type="ARBA" id="ARBA00022475"/>
    </source>
</evidence>
<sequence length="269" mass="27787">MTATADTEAALLELAADLARRAAAAIMAVRAAGFAVARKADRSPVTEADRIAEALVVEGLRAATPDIPVVAEEEVEAGTAPTPDAAGARFWLVDPLDGTREFAAGREAFTVNIGLVAARRAVLGAVAVPATGELFGGIVGRGAWKEEAGGPRRPIAVRSPPPEGLTVMASRHYADDPRLPAFLAGRHVARVVHIGSAVKFCRIAEGAADLYPRFGPTSEWDTAAPQAVLEAAGGTVRRLEDAGGPLLYGKPGWENPAFVCTGADPAAAR</sequence>
<feature type="binding site" evidence="6">
    <location>
        <position position="221"/>
    </location>
    <ligand>
        <name>Mg(2+)</name>
        <dbReference type="ChEBI" id="CHEBI:18420"/>
        <label>2</label>
    </ligand>
</feature>
<dbReference type="Proteomes" id="UP001519924">
    <property type="component" value="Unassembled WGS sequence"/>
</dbReference>
<accession>A0ABS7EZV7</accession>
<dbReference type="NCBIfam" id="TIGR01331">
    <property type="entry name" value="bisphos_cysQ"/>
    <property type="match status" value="1"/>
</dbReference>
<dbReference type="InterPro" id="IPR020550">
    <property type="entry name" value="Inositol_monophosphatase_CS"/>
</dbReference>
<organism evidence="7 8">
    <name type="scientific">Caldovatus aquaticus</name>
    <dbReference type="NCBI Taxonomy" id="2865671"/>
    <lineage>
        <taxon>Bacteria</taxon>
        <taxon>Pseudomonadati</taxon>
        <taxon>Pseudomonadota</taxon>
        <taxon>Alphaproteobacteria</taxon>
        <taxon>Acetobacterales</taxon>
        <taxon>Roseomonadaceae</taxon>
        <taxon>Caldovatus</taxon>
    </lineage>
</organism>
<dbReference type="InterPro" id="IPR000760">
    <property type="entry name" value="Inositol_monophosphatase-like"/>
</dbReference>
<dbReference type="PRINTS" id="PR00377">
    <property type="entry name" value="IMPHPHTASES"/>
</dbReference>
<dbReference type="PANTHER" id="PTHR43028:SF5">
    <property type="entry name" value="3'(2'),5'-BISPHOSPHATE NUCLEOTIDASE 1"/>
    <property type="match status" value="1"/>
</dbReference>
<proteinExistence type="inferred from homology"/>
<reference evidence="7 8" key="1">
    <citation type="submission" date="2021-08" db="EMBL/GenBank/DDBJ databases">
        <title>Caldovatus sediminis gen. nov., sp. nov., a moderately thermophilic bacterium isolated from a hot spring.</title>
        <authorList>
            <person name="Hu C.-J."/>
            <person name="Li W.-J."/>
            <person name="Xian W.-D."/>
        </authorList>
    </citation>
    <scope>NUCLEOTIDE SEQUENCE [LARGE SCALE GENOMIC DNA]</scope>
    <source>
        <strain evidence="7 8">SYSU G05006</strain>
    </source>
</reference>
<dbReference type="InterPro" id="IPR050725">
    <property type="entry name" value="CysQ/Inositol_MonoPase"/>
</dbReference>
<comment type="cofactor">
    <cofactor evidence="6">
        <name>Mg(2+)</name>
        <dbReference type="ChEBI" id="CHEBI:18420"/>
    </cofactor>
</comment>
<keyword evidence="5 6" id="KW-0472">Membrane</keyword>
<dbReference type="RefSeq" id="WP_220115582.1">
    <property type="nucleotide sequence ID" value="NZ_JAHZUY010000002.1"/>
</dbReference>
<keyword evidence="8" id="KW-1185">Reference proteome</keyword>
<keyword evidence="4 6" id="KW-0378">Hydrolase</keyword>
<dbReference type="EMBL" id="JAHZUY010000002">
    <property type="protein sequence ID" value="MBW8268075.1"/>
    <property type="molecule type" value="Genomic_DNA"/>
</dbReference>
<evidence type="ECO:0000313" key="7">
    <source>
        <dbReference type="EMBL" id="MBW8268075.1"/>
    </source>
</evidence>
<protein>
    <recommendedName>
        <fullName evidence="6">3'(2'),5'-bisphosphate nucleotidase CysQ</fullName>
        <ecNumber evidence="6">3.1.3.7</ecNumber>
    </recommendedName>
    <alternativeName>
        <fullName evidence="6">3'(2'),5-bisphosphonucleoside 3'(2')-phosphohydrolase</fullName>
    </alternativeName>
    <alternativeName>
        <fullName evidence="6">3'-phosphoadenosine 5'-phosphate phosphatase</fullName>
        <shortName evidence="6">PAP phosphatase</shortName>
    </alternativeName>
</protein>
<feature type="binding site" evidence="6">
    <location>
        <position position="97"/>
    </location>
    <ligand>
        <name>Mg(2+)</name>
        <dbReference type="ChEBI" id="CHEBI:18420"/>
        <label>2</label>
    </ligand>
</feature>
<evidence type="ECO:0000256" key="4">
    <source>
        <dbReference type="ARBA" id="ARBA00022801"/>
    </source>
</evidence>
<dbReference type="GO" id="GO:0008441">
    <property type="term" value="F:3'(2'),5'-bisphosphate nucleotidase activity"/>
    <property type="evidence" value="ECO:0007669"/>
    <property type="project" value="UniProtKB-EC"/>
</dbReference>
<evidence type="ECO:0000313" key="8">
    <source>
        <dbReference type="Proteomes" id="UP001519924"/>
    </source>
</evidence>
<gene>
    <name evidence="6 7" type="primary">cysQ</name>
    <name evidence="7" type="ORF">K1J50_01085</name>
</gene>
<feature type="binding site" evidence="6">
    <location>
        <position position="221"/>
    </location>
    <ligand>
        <name>substrate</name>
    </ligand>
</feature>
<comment type="similarity">
    <text evidence="1 6">Belongs to the inositol monophosphatase superfamily. CysQ family.</text>
</comment>
<feature type="binding site" evidence="6">
    <location>
        <position position="72"/>
    </location>
    <ligand>
        <name>Mg(2+)</name>
        <dbReference type="ChEBI" id="CHEBI:18420"/>
        <label>1</label>
    </ligand>
</feature>
<dbReference type="InterPro" id="IPR006240">
    <property type="entry name" value="CysQ"/>
</dbReference>
<dbReference type="Gene3D" id="3.40.190.80">
    <property type="match status" value="1"/>
</dbReference>
<feature type="binding site" evidence="6">
    <location>
        <begin position="96"/>
        <end position="99"/>
    </location>
    <ligand>
        <name>substrate</name>
    </ligand>
</feature>
<evidence type="ECO:0000256" key="5">
    <source>
        <dbReference type="ARBA" id="ARBA00023136"/>
    </source>
</evidence>
<comment type="caution">
    <text evidence="7">The sequence shown here is derived from an EMBL/GenBank/DDBJ whole genome shotgun (WGS) entry which is preliminary data.</text>
</comment>
<keyword evidence="3 6" id="KW-0997">Cell inner membrane</keyword>
<keyword evidence="2 6" id="KW-1003">Cell membrane</keyword>
<feature type="binding site" evidence="6">
    <location>
        <position position="94"/>
    </location>
    <ligand>
        <name>Mg(2+)</name>
        <dbReference type="ChEBI" id="CHEBI:18420"/>
        <label>2</label>
    </ligand>
</feature>
<dbReference type="CDD" id="cd01638">
    <property type="entry name" value="CysQ"/>
    <property type="match status" value="1"/>
</dbReference>
<comment type="subcellular location">
    <subcellularLocation>
        <location evidence="6">Cell inner membrane</location>
        <topology evidence="6">Peripheral membrane protein</topology>
        <orientation evidence="6">Cytoplasmic side</orientation>
    </subcellularLocation>
</comment>
<dbReference type="HAMAP" id="MF_02095">
    <property type="entry name" value="CysQ"/>
    <property type="match status" value="1"/>
</dbReference>
<keyword evidence="6" id="KW-0460">Magnesium</keyword>
<comment type="catalytic activity">
    <reaction evidence="6">
        <text>adenosine 3',5'-bisphosphate + H2O = AMP + phosphate</text>
        <dbReference type="Rhea" id="RHEA:10040"/>
        <dbReference type="ChEBI" id="CHEBI:15377"/>
        <dbReference type="ChEBI" id="CHEBI:43474"/>
        <dbReference type="ChEBI" id="CHEBI:58343"/>
        <dbReference type="ChEBI" id="CHEBI:456215"/>
        <dbReference type="EC" id="3.1.3.7"/>
    </reaction>
</comment>